<dbReference type="InterPro" id="IPR025620">
    <property type="entry name" value="YlaH"/>
</dbReference>
<evidence type="ECO:0000256" key="1">
    <source>
        <dbReference type="SAM" id="Phobius"/>
    </source>
</evidence>
<feature type="transmembrane region" description="Helical" evidence="1">
    <location>
        <begin position="49"/>
        <end position="68"/>
    </location>
</feature>
<reference evidence="2" key="1">
    <citation type="submission" date="2024-07" db="EMBL/GenBank/DDBJ databases">
        <title>Halotolerant mesophilic bacterium Ornithinibacillus sp. 4-3, sp. nov., isolated from soil.</title>
        <authorList>
            <person name="Sidarenka A.V."/>
            <person name="Guliayeva D.E."/>
            <person name="Leanovich S.I."/>
            <person name="Hileuskaya K.S."/>
            <person name="Akhremchuk A.E."/>
            <person name="Sikolenko M.A."/>
            <person name="Valentovich L.N."/>
        </authorList>
    </citation>
    <scope>NUCLEOTIDE SEQUENCE</scope>
    <source>
        <strain evidence="2">4-3</strain>
    </source>
</reference>
<keyword evidence="1" id="KW-1133">Transmembrane helix</keyword>
<feature type="transmembrane region" description="Helical" evidence="1">
    <location>
        <begin position="74"/>
        <end position="90"/>
    </location>
</feature>
<protein>
    <submittedName>
        <fullName evidence="2">YlaH-like family protein</fullName>
    </submittedName>
</protein>
<dbReference type="Pfam" id="PF14036">
    <property type="entry name" value="YlaH"/>
    <property type="match status" value="1"/>
</dbReference>
<proteinExistence type="predicted"/>
<keyword evidence="1" id="KW-0472">Membrane</keyword>
<gene>
    <name evidence="2" type="ORF">AB4Y30_06585</name>
</gene>
<sequence>MVKSFIFEFFIEQFGTNNIFWYFYIVNLILSVIAYKLGFARKLPLGKSIIVYILLAIATFISTTFSLLQFPITESLIIVSIIMGIYRLRLHRERSAKNN</sequence>
<keyword evidence="1" id="KW-0812">Transmembrane</keyword>
<organism evidence="2">
    <name type="scientific">Ornithinibacillus sp. 4-3</name>
    <dbReference type="NCBI Taxonomy" id="3231488"/>
    <lineage>
        <taxon>Bacteria</taxon>
        <taxon>Bacillati</taxon>
        <taxon>Bacillota</taxon>
        <taxon>Bacilli</taxon>
        <taxon>Bacillales</taxon>
        <taxon>Bacillaceae</taxon>
        <taxon>Ornithinibacillus</taxon>
    </lineage>
</organism>
<accession>A0AB39HUK3</accession>
<dbReference type="AlphaFoldDB" id="A0AB39HUK3"/>
<dbReference type="RefSeq" id="WP_368654691.1">
    <property type="nucleotide sequence ID" value="NZ_CP162599.1"/>
</dbReference>
<name>A0AB39HUK3_9BACI</name>
<dbReference type="EMBL" id="CP162599">
    <property type="protein sequence ID" value="XDK34013.1"/>
    <property type="molecule type" value="Genomic_DNA"/>
</dbReference>
<evidence type="ECO:0000313" key="2">
    <source>
        <dbReference type="EMBL" id="XDK34013.1"/>
    </source>
</evidence>
<feature type="transmembrane region" description="Helical" evidence="1">
    <location>
        <begin position="19"/>
        <end position="37"/>
    </location>
</feature>